<gene>
    <name evidence="1" type="ORF">GCM10010328_66810</name>
</gene>
<protein>
    <submittedName>
        <fullName evidence="1">Uncharacterized protein</fullName>
    </submittedName>
</protein>
<reference evidence="2" key="1">
    <citation type="journal article" date="2019" name="Int. J. Syst. Evol. Microbiol.">
        <title>The Global Catalogue of Microorganisms (GCM) 10K type strain sequencing project: providing services to taxonomists for standard genome sequencing and annotation.</title>
        <authorList>
            <consortium name="The Broad Institute Genomics Platform"/>
            <consortium name="The Broad Institute Genome Sequencing Center for Infectious Disease"/>
            <person name="Wu L."/>
            <person name="Ma J."/>
        </authorList>
    </citation>
    <scope>NUCLEOTIDE SEQUENCE [LARGE SCALE GENOMIC DNA]</scope>
    <source>
        <strain evidence="2">JCM 4602</strain>
    </source>
</reference>
<evidence type="ECO:0000313" key="1">
    <source>
        <dbReference type="EMBL" id="GGZ83087.1"/>
    </source>
</evidence>
<sequence length="77" mass="8621">MDDNRSQDERMANIRASWHRYKAAEADAEAAVIRLSDSMRQLATALQEGADRDLAEHPDMAELNVTLDGFYDSPSLP</sequence>
<name>A0ABQ3CBU8_9ACTN</name>
<dbReference type="EMBL" id="BMUW01000030">
    <property type="protein sequence ID" value="GGZ83087.1"/>
    <property type="molecule type" value="Genomic_DNA"/>
</dbReference>
<accession>A0ABQ3CBU8</accession>
<dbReference type="Proteomes" id="UP000624183">
    <property type="component" value="Unassembled WGS sequence"/>
</dbReference>
<keyword evidence="2" id="KW-1185">Reference proteome</keyword>
<evidence type="ECO:0000313" key="2">
    <source>
        <dbReference type="Proteomes" id="UP000624183"/>
    </source>
</evidence>
<proteinExistence type="predicted"/>
<organism evidence="1 2">
    <name type="scientific">Streptomyces rubiginosohelvolus</name>
    <dbReference type="NCBI Taxonomy" id="67362"/>
    <lineage>
        <taxon>Bacteria</taxon>
        <taxon>Bacillati</taxon>
        <taxon>Actinomycetota</taxon>
        <taxon>Actinomycetes</taxon>
        <taxon>Kitasatosporales</taxon>
        <taxon>Streptomycetaceae</taxon>
        <taxon>Streptomyces</taxon>
    </lineage>
</organism>
<comment type="caution">
    <text evidence="1">The sequence shown here is derived from an EMBL/GenBank/DDBJ whole genome shotgun (WGS) entry which is preliminary data.</text>
</comment>